<dbReference type="Proteomes" id="UP000499080">
    <property type="component" value="Unassembled WGS sequence"/>
</dbReference>
<dbReference type="AlphaFoldDB" id="A0A4Y2PW95"/>
<evidence type="ECO:0000313" key="3">
    <source>
        <dbReference type="Proteomes" id="UP000499080"/>
    </source>
</evidence>
<name>A0A4Y2PW95_ARAVE</name>
<organism evidence="2 3">
    <name type="scientific">Araneus ventricosus</name>
    <name type="common">Orbweaver spider</name>
    <name type="synonym">Epeira ventricosa</name>
    <dbReference type="NCBI Taxonomy" id="182803"/>
    <lineage>
        <taxon>Eukaryota</taxon>
        <taxon>Metazoa</taxon>
        <taxon>Ecdysozoa</taxon>
        <taxon>Arthropoda</taxon>
        <taxon>Chelicerata</taxon>
        <taxon>Arachnida</taxon>
        <taxon>Araneae</taxon>
        <taxon>Araneomorphae</taxon>
        <taxon>Entelegynae</taxon>
        <taxon>Araneoidea</taxon>
        <taxon>Araneidae</taxon>
        <taxon>Araneus</taxon>
    </lineage>
</organism>
<keyword evidence="3" id="KW-1185">Reference proteome</keyword>
<reference evidence="2 3" key="1">
    <citation type="journal article" date="2019" name="Sci. Rep.">
        <title>Orb-weaving spider Araneus ventricosus genome elucidates the spidroin gene catalogue.</title>
        <authorList>
            <person name="Kono N."/>
            <person name="Nakamura H."/>
            <person name="Ohtoshi R."/>
            <person name="Moran D.A.P."/>
            <person name="Shinohara A."/>
            <person name="Yoshida Y."/>
            <person name="Fujiwara M."/>
            <person name="Mori M."/>
            <person name="Tomita M."/>
            <person name="Arakawa K."/>
        </authorList>
    </citation>
    <scope>NUCLEOTIDE SEQUENCE [LARGE SCALE GENOMIC DNA]</scope>
</reference>
<protein>
    <submittedName>
        <fullName evidence="2">Uncharacterized protein</fullName>
    </submittedName>
</protein>
<dbReference type="EMBL" id="BGPR01012159">
    <property type="protein sequence ID" value="GBN54850.1"/>
    <property type="molecule type" value="Genomic_DNA"/>
</dbReference>
<comment type="caution">
    <text evidence="2">The sequence shown here is derived from an EMBL/GenBank/DDBJ whole genome shotgun (WGS) entry which is preliminary data.</text>
</comment>
<feature type="region of interest" description="Disordered" evidence="1">
    <location>
        <begin position="96"/>
        <end position="123"/>
    </location>
</feature>
<accession>A0A4Y2PW95</accession>
<proteinExistence type="predicted"/>
<sequence length="123" mass="13206">MCIAPIGDLGNLIHEQMRVNMVLNPAGKLSPSSGYYFHVKGGSWWPSGKILAPGSKPNSTEDLPCLGLLHVKSYIVVKRPPIDVVRKFGKGVPVRVSSSLPEPGSKLGASQNPYVASKRDVNN</sequence>
<evidence type="ECO:0000256" key="1">
    <source>
        <dbReference type="SAM" id="MobiDB-lite"/>
    </source>
</evidence>
<gene>
    <name evidence="2" type="ORF">AVEN_176976_1</name>
</gene>
<evidence type="ECO:0000313" key="2">
    <source>
        <dbReference type="EMBL" id="GBN54850.1"/>
    </source>
</evidence>